<keyword evidence="4" id="KW-0227">DNA damage</keyword>
<dbReference type="GO" id="GO:0006310">
    <property type="term" value="P:DNA recombination"/>
    <property type="evidence" value="ECO:0007669"/>
    <property type="project" value="UniProtKB-KW"/>
</dbReference>
<dbReference type="GO" id="GO:0000723">
    <property type="term" value="P:telomere maintenance"/>
    <property type="evidence" value="ECO:0007669"/>
    <property type="project" value="InterPro"/>
</dbReference>
<keyword evidence="7" id="KW-0067">ATP-binding</keyword>
<keyword evidence="3" id="KW-0547">Nucleotide-binding</keyword>
<name>A0A8S4F9R8_PLUXY</name>
<accession>A0A8S4F9R8</accession>
<evidence type="ECO:0000256" key="11">
    <source>
        <dbReference type="ARBA" id="ARBA00023242"/>
    </source>
</evidence>
<keyword evidence="10" id="KW-0234">DNA repair</keyword>
<dbReference type="Gene3D" id="4.10.970.10">
    <property type="entry name" value="Ku70, bridge and pillars"/>
    <property type="match status" value="1"/>
</dbReference>
<feature type="region of interest" description="Disordered" evidence="12">
    <location>
        <begin position="512"/>
        <end position="533"/>
    </location>
</feature>
<dbReference type="GO" id="GO:0003690">
    <property type="term" value="F:double-stranded DNA binding"/>
    <property type="evidence" value="ECO:0007669"/>
    <property type="project" value="TreeGrafter"/>
</dbReference>
<evidence type="ECO:0000256" key="5">
    <source>
        <dbReference type="ARBA" id="ARBA00022801"/>
    </source>
</evidence>
<dbReference type="GO" id="GO:0005524">
    <property type="term" value="F:ATP binding"/>
    <property type="evidence" value="ECO:0007669"/>
    <property type="project" value="UniProtKB-KW"/>
</dbReference>
<dbReference type="EMBL" id="CAJHNJ030000029">
    <property type="protein sequence ID" value="CAG9123542.1"/>
    <property type="molecule type" value="Genomic_DNA"/>
</dbReference>
<dbReference type="InterPro" id="IPR036361">
    <property type="entry name" value="SAP_dom_sf"/>
</dbReference>
<dbReference type="GO" id="GO:0006303">
    <property type="term" value="P:double-strand break repair via nonhomologous end joining"/>
    <property type="evidence" value="ECO:0007669"/>
    <property type="project" value="InterPro"/>
</dbReference>
<dbReference type="InterPro" id="IPR027388">
    <property type="entry name" value="Ku70_bridge/pillars_dom_sf"/>
</dbReference>
<gene>
    <name evidence="14" type="ORF">PLXY2_LOCUS7980</name>
</gene>
<dbReference type="Gene3D" id="1.10.720.30">
    <property type="entry name" value="SAP domain"/>
    <property type="match status" value="1"/>
</dbReference>
<dbReference type="PANTHER" id="PTHR12604:SF2">
    <property type="entry name" value="X-RAY REPAIR CROSS-COMPLEMENTING PROTEIN 6"/>
    <property type="match status" value="1"/>
</dbReference>
<evidence type="ECO:0000256" key="10">
    <source>
        <dbReference type="ARBA" id="ARBA00023204"/>
    </source>
</evidence>
<dbReference type="AlphaFoldDB" id="A0A8S4F9R8"/>
<dbReference type="InterPro" id="IPR005160">
    <property type="entry name" value="Ku_C"/>
</dbReference>
<dbReference type="PIRSF" id="PIRSF003033">
    <property type="entry name" value="Ku70"/>
    <property type="match status" value="1"/>
</dbReference>
<dbReference type="GO" id="GO:0016787">
    <property type="term" value="F:hydrolase activity"/>
    <property type="evidence" value="ECO:0007669"/>
    <property type="project" value="UniProtKB-KW"/>
</dbReference>
<dbReference type="GO" id="GO:0043564">
    <property type="term" value="C:Ku70:Ku80 complex"/>
    <property type="evidence" value="ECO:0007669"/>
    <property type="project" value="InterPro"/>
</dbReference>
<keyword evidence="6" id="KW-0347">Helicase</keyword>
<dbReference type="SUPFAM" id="SSF53300">
    <property type="entry name" value="vWA-like"/>
    <property type="match status" value="1"/>
</dbReference>
<dbReference type="InterPro" id="IPR016194">
    <property type="entry name" value="SPOC-like_C_dom_sf"/>
</dbReference>
<dbReference type="Gene3D" id="2.40.290.10">
    <property type="match status" value="1"/>
</dbReference>
<evidence type="ECO:0000256" key="1">
    <source>
        <dbReference type="ARBA" id="ARBA00004123"/>
    </source>
</evidence>
<dbReference type="NCBIfam" id="TIGR00578">
    <property type="entry name" value="ku70"/>
    <property type="match status" value="1"/>
</dbReference>
<dbReference type="SUPFAM" id="SSF100939">
    <property type="entry name" value="SPOC domain-like"/>
    <property type="match status" value="1"/>
</dbReference>
<dbReference type="Pfam" id="PF03731">
    <property type="entry name" value="Ku_N"/>
    <property type="match status" value="1"/>
</dbReference>
<evidence type="ECO:0000256" key="4">
    <source>
        <dbReference type="ARBA" id="ARBA00022763"/>
    </source>
</evidence>
<comment type="caution">
    <text evidence="14">The sequence shown here is derived from an EMBL/GenBank/DDBJ whole genome shotgun (WGS) entry which is preliminary data.</text>
</comment>
<evidence type="ECO:0000256" key="12">
    <source>
        <dbReference type="SAM" id="MobiDB-lite"/>
    </source>
</evidence>
<dbReference type="GO" id="GO:0003678">
    <property type="term" value="F:DNA helicase activity"/>
    <property type="evidence" value="ECO:0007669"/>
    <property type="project" value="InterPro"/>
</dbReference>
<dbReference type="Pfam" id="PF03730">
    <property type="entry name" value="Ku_C"/>
    <property type="match status" value="1"/>
</dbReference>
<keyword evidence="9" id="KW-0233">DNA recombination</keyword>
<dbReference type="InterPro" id="IPR006164">
    <property type="entry name" value="DNA_bd_Ku70/Ku80"/>
</dbReference>
<dbReference type="Pfam" id="PF02735">
    <property type="entry name" value="Ku"/>
    <property type="match status" value="1"/>
</dbReference>
<dbReference type="CDD" id="cd00788">
    <property type="entry name" value="KU70"/>
    <property type="match status" value="1"/>
</dbReference>
<evidence type="ECO:0000256" key="6">
    <source>
        <dbReference type="ARBA" id="ARBA00022806"/>
    </source>
</evidence>
<dbReference type="Gene3D" id="3.40.50.410">
    <property type="entry name" value="von Willebrand factor, type A domain"/>
    <property type="match status" value="1"/>
</dbReference>
<dbReference type="GO" id="GO:0003684">
    <property type="term" value="F:damaged DNA binding"/>
    <property type="evidence" value="ECO:0007669"/>
    <property type="project" value="InterPro"/>
</dbReference>
<evidence type="ECO:0000313" key="15">
    <source>
        <dbReference type="Proteomes" id="UP000653454"/>
    </source>
</evidence>
<protein>
    <submittedName>
        <fullName evidence="14">(diamondback moth) hypothetical protein</fullName>
    </submittedName>
</protein>
<evidence type="ECO:0000256" key="8">
    <source>
        <dbReference type="ARBA" id="ARBA00023125"/>
    </source>
</evidence>
<evidence type="ECO:0000256" key="2">
    <source>
        <dbReference type="ARBA" id="ARBA00005240"/>
    </source>
</evidence>
<reference evidence="14" key="1">
    <citation type="submission" date="2020-11" db="EMBL/GenBank/DDBJ databases">
        <authorList>
            <person name="Whiteford S."/>
        </authorList>
    </citation>
    <scope>NUCLEOTIDE SEQUENCE</scope>
</reference>
<evidence type="ECO:0000256" key="7">
    <source>
        <dbReference type="ARBA" id="ARBA00022840"/>
    </source>
</evidence>
<comment type="similarity">
    <text evidence="2">Belongs to the ku70 family.</text>
</comment>
<keyword evidence="11" id="KW-0539">Nucleus</keyword>
<evidence type="ECO:0000259" key="13">
    <source>
        <dbReference type="SMART" id="SM00559"/>
    </source>
</evidence>
<sequence length="588" mass="65536">MSSDSETEEEQPSWQGVPATVVLINLYDPIQLNTSSVAYQATCDLMRNYMRTASNQLVGACLYGTEDSSASPMGFEGIFEVFPLSVPSLDSFKNLQKVDTSSYGQAKELKLSDVLWHCSQMFANCKKLLSTKTVLMLTRIDVPAVEADQKPTLKRVEELVESGIQIKIINISENTYHVDKFYENFLKVAHKGGEFKIPEPVWTPSEVTNLMYQHSNRHTAVARLTLEIGEGVSIGVGIFSLLKSQTKPKDVKVDIETNQIVANTTTYTKVTNNNDVEDDEPERPPQEVPLLKSELLHYQIFGEERIEFTDQEMKKLKNPFGPPMIKLLGFKPSSTLNKNKWFLKGCHFLYPSESAIEGSTVAFKALHAACTEMSVMAICVLSCRVNSRPCLVALSPCTKPFGLDIKCGFDIIYIPFTENVRPVPTNEEDIRGVEEAHKLLMNDIIDELRCDYKPDMFESPSLQSLFCAIEALALEKEIEEITDTTRPDVSKVMGLDAQLFYEIFGPFGAAASKRPATTKSNGAGGKRSKTTDDVDESLLRTRISQGKVEKYTVPELKQILVETIGIKTALTGVKKADLVKLVIDNFSM</sequence>
<evidence type="ECO:0000256" key="3">
    <source>
        <dbReference type="ARBA" id="ARBA00022741"/>
    </source>
</evidence>
<keyword evidence="15" id="KW-1185">Reference proteome</keyword>
<feature type="domain" description="Ku" evidence="13">
    <location>
        <begin position="287"/>
        <end position="431"/>
    </location>
</feature>
<dbReference type="GO" id="GO:0042162">
    <property type="term" value="F:telomeric DNA binding"/>
    <property type="evidence" value="ECO:0007669"/>
    <property type="project" value="InterPro"/>
</dbReference>
<dbReference type="InterPro" id="IPR005161">
    <property type="entry name" value="Ku_N"/>
</dbReference>
<dbReference type="PANTHER" id="PTHR12604">
    <property type="entry name" value="KU AUTOANTIGEN DNA HELICASE"/>
    <property type="match status" value="1"/>
</dbReference>
<dbReference type="SMART" id="SM00559">
    <property type="entry name" value="Ku78"/>
    <property type="match status" value="1"/>
</dbReference>
<proteinExistence type="inferred from homology"/>
<dbReference type="InterPro" id="IPR036465">
    <property type="entry name" value="vWFA_dom_sf"/>
</dbReference>
<keyword evidence="5" id="KW-0378">Hydrolase</keyword>
<keyword evidence="8" id="KW-0238">DNA-binding</keyword>
<dbReference type="Gene3D" id="1.10.1600.10">
    <property type="match status" value="1"/>
</dbReference>
<dbReference type="InterPro" id="IPR006165">
    <property type="entry name" value="Ku70"/>
</dbReference>
<evidence type="ECO:0000313" key="14">
    <source>
        <dbReference type="EMBL" id="CAG9123542.1"/>
    </source>
</evidence>
<evidence type="ECO:0000256" key="9">
    <source>
        <dbReference type="ARBA" id="ARBA00023172"/>
    </source>
</evidence>
<comment type="subcellular location">
    <subcellularLocation>
        <location evidence="1">Nucleus</location>
    </subcellularLocation>
</comment>
<organism evidence="14 15">
    <name type="scientific">Plutella xylostella</name>
    <name type="common">Diamondback moth</name>
    <name type="synonym">Plutella maculipennis</name>
    <dbReference type="NCBI Taxonomy" id="51655"/>
    <lineage>
        <taxon>Eukaryota</taxon>
        <taxon>Metazoa</taxon>
        <taxon>Ecdysozoa</taxon>
        <taxon>Arthropoda</taxon>
        <taxon>Hexapoda</taxon>
        <taxon>Insecta</taxon>
        <taxon>Pterygota</taxon>
        <taxon>Neoptera</taxon>
        <taxon>Endopterygota</taxon>
        <taxon>Lepidoptera</taxon>
        <taxon>Glossata</taxon>
        <taxon>Ditrysia</taxon>
        <taxon>Yponomeutoidea</taxon>
        <taxon>Plutellidae</taxon>
        <taxon>Plutella</taxon>
    </lineage>
</organism>
<dbReference type="Proteomes" id="UP000653454">
    <property type="component" value="Unassembled WGS sequence"/>
</dbReference>
<dbReference type="InterPro" id="IPR047087">
    <property type="entry name" value="KU70_core_dom"/>
</dbReference>